<dbReference type="GO" id="GO:0005886">
    <property type="term" value="C:plasma membrane"/>
    <property type="evidence" value="ECO:0007669"/>
    <property type="project" value="UniProtKB-SubCell"/>
</dbReference>
<keyword evidence="2" id="KW-1003">Cell membrane</keyword>
<dbReference type="Proteomes" id="UP000319296">
    <property type="component" value="Unassembled WGS sequence"/>
</dbReference>
<keyword evidence="3 7" id="KW-0812">Transmembrane</keyword>
<evidence type="ECO:0000256" key="8">
    <source>
        <dbReference type="SAM" id="Phobius"/>
    </source>
</evidence>
<evidence type="ECO:0000313" key="10">
    <source>
        <dbReference type="EMBL" id="RZD17629.1"/>
    </source>
</evidence>
<feature type="transmembrane region" description="Helical" evidence="8">
    <location>
        <begin position="31"/>
        <end position="53"/>
    </location>
</feature>
<dbReference type="InterPro" id="IPR052175">
    <property type="entry name" value="ComplexI-like_HydComp"/>
</dbReference>
<evidence type="ECO:0000256" key="6">
    <source>
        <dbReference type="ARBA" id="ARBA00023136"/>
    </source>
</evidence>
<feature type="transmembrane region" description="Helical" evidence="8">
    <location>
        <begin position="548"/>
        <end position="573"/>
    </location>
</feature>
<comment type="subcellular location">
    <subcellularLocation>
        <location evidence="1">Cell membrane</location>
        <topology evidence="1">Multi-pass membrane protein</topology>
    </subcellularLocation>
    <subcellularLocation>
        <location evidence="7">Membrane</location>
        <topology evidence="7">Multi-pass membrane protein</topology>
    </subcellularLocation>
</comment>
<comment type="caution">
    <text evidence="10">The sequence shown here is derived from an EMBL/GenBank/DDBJ whole genome shotgun (WGS) entry which is preliminary data.</text>
</comment>
<feature type="transmembrane region" description="Helical" evidence="8">
    <location>
        <begin position="492"/>
        <end position="514"/>
    </location>
</feature>
<dbReference type="InterPro" id="IPR001750">
    <property type="entry name" value="ND/Mrp_TM"/>
</dbReference>
<evidence type="ECO:0000256" key="2">
    <source>
        <dbReference type="ARBA" id="ARBA00022475"/>
    </source>
</evidence>
<feature type="transmembrane region" description="Helical" evidence="8">
    <location>
        <begin position="350"/>
        <end position="383"/>
    </location>
</feature>
<dbReference type="PANTHER" id="PTHR42682:SF3">
    <property type="entry name" value="FORMATE HYDROGENLYASE SUBUNIT 3-RELATED"/>
    <property type="match status" value="1"/>
</dbReference>
<organism evidence="10 11">
    <name type="scientific">Candidatus Acididesulfobacter diazotrophicus</name>
    <dbReference type="NCBI Taxonomy" id="2597226"/>
    <lineage>
        <taxon>Bacteria</taxon>
        <taxon>Deltaproteobacteria</taxon>
        <taxon>Candidatus Acidulodesulfobacterales</taxon>
        <taxon>Candidatus Acididesulfobacter</taxon>
    </lineage>
</organism>
<feature type="transmembrane region" description="Helical" evidence="8">
    <location>
        <begin position="97"/>
        <end position="117"/>
    </location>
</feature>
<feature type="transmembrane region" description="Helical" evidence="8">
    <location>
        <begin position="451"/>
        <end position="471"/>
    </location>
</feature>
<feature type="transmembrane region" description="Helical" evidence="8">
    <location>
        <begin position="717"/>
        <end position="736"/>
    </location>
</feature>
<keyword evidence="6 8" id="KW-0472">Membrane</keyword>
<accession>A0A519BK48</accession>
<evidence type="ECO:0000256" key="4">
    <source>
        <dbReference type="ARBA" id="ARBA00022989"/>
    </source>
</evidence>
<dbReference type="Pfam" id="PF00361">
    <property type="entry name" value="Proton_antipo_M"/>
    <property type="match status" value="1"/>
</dbReference>
<proteinExistence type="predicted"/>
<dbReference type="PRINTS" id="PR01434">
    <property type="entry name" value="NADHDHGNASE5"/>
</dbReference>
<protein>
    <submittedName>
        <fullName evidence="10">Hydrogenase 4 subunit B</fullName>
    </submittedName>
</protein>
<feature type="transmembrane region" description="Helical" evidence="8">
    <location>
        <begin position="155"/>
        <end position="173"/>
    </location>
</feature>
<feature type="transmembrane region" description="Helical" evidence="8">
    <location>
        <begin position="185"/>
        <end position="205"/>
    </location>
</feature>
<gene>
    <name evidence="10" type="ORF">EVG15_10140</name>
</gene>
<feature type="transmembrane region" description="Helical" evidence="8">
    <location>
        <begin position="404"/>
        <end position="431"/>
    </location>
</feature>
<sequence>MNGAVILIAILFLFLLSIPFIISFNPKLSLIFSSVIYLLLSVFLLFSLLYGFAKFPLLLPFSAQLSKLFGLRSSTSDHITYLTTIPYLKFSYLFDNLSLFFGFLIAFLGFISSLYSFNYLYEEHYKNKSLFVILFNGFIISMLFVVFSANGLSFLIFWEIMSILSFFLVLFEYEKEESKKAANLYIIMTHIGTFFIFLLFLYMFMKTGSFSFEAWKHLGISGGLSVAGMTIIFILTLLGFGMKAGIFPLHVWLPKAHLEAPSSVSALMSGIMIKTAIYMMIRFYFEFMKSYGWGFGFTILLIGALTLIYGVLNAGIQDNIKRLLAYSSMENIGIMLMALGLAMIFYSQGMYLLCAFAMMALLFHIMNHALFKGLLFLGSGAIASQTHTKDMNKLGGLVKKMPAASFIFLIGVLSAATLPPFNGFVSEWMIYQSLLMASSVNIEIIKVFTPIFASVMALAGGLAALAFVKAYGISFLGRARSQGANSAKEPPFLMLVSMGILAFLCFLLGIFSFIGLMPINKVVKEITNISIYKNIAISYGSIVTLPKYSLGIISPVGLLAAGIIFMAAVYLFIKIFGNMKIRIFETFACGLENKDVYNISDSQISKNVCNAGNSNNHEGNNDNTNNDNINAYTKINNAQYSSTGFSQPLRRIFEKMYNVKENLINEEYKRKYFFPVKNYIFKAGDLFECFYNSFASKFLEKISKLRAYIQGGVVQTYIAYIVGTLIILLIWVSWFYHAG</sequence>
<evidence type="ECO:0000256" key="5">
    <source>
        <dbReference type="ARBA" id="ARBA00023002"/>
    </source>
</evidence>
<feature type="transmembrane region" description="Helical" evidence="8">
    <location>
        <begin position="264"/>
        <end position="285"/>
    </location>
</feature>
<dbReference type="EMBL" id="SGBB01000028">
    <property type="protein sequence ID" value="RZD17629.1"/>
    <property type="molecule type" value="Genomic_DNA"/>
</dbReference>
<feature type="transmembrane region" description="Helical" evidence="8">
    <location>
        <begin position="324"/>
        <end position="344"/>
    </location>
</feature>
<keyword evidence="4 8" id="KW-1133">Transmembrane helix</keyword>
<evidence type="ECO:0000259" key="9">
    <source>
        <dbReference type="Pfam" id="PF00361"/>
    </source>
</evidence>
<feature type="transmembrane region" description="Helical" evidence="8">
    <location>
        <begin position="225"/>
        <end position="252"/>
    </location>
</feature>
<dbReference type="AlphaFoldDB" id="A0A519BK48"/>
<keyword evidence="5" id="KW-0560">Oxidoreductase</keyword>
<evidence type="ECO:0000256" key="3">
    <source>
        <dbReference type="ARBA" id="ARBA00022692"/>
    </source>
</evidence>
<reference evidence="10 11" key="1">
    <citation type="journal article" date="2019" name="ISME J.">
        <title>Insights into ecological role of a new deltaproteobacterial order Candidatus Acidulodesulfobacterales by metagenomics and metatranscriptomics.</title>
        <authorList>
            <person name="Tan S."/>
            <person name="Liu J."/>
            <person name="Fang Y."/>
            <person name="Hedlund B.P."/>
            <person name="Lian Z.H."/>
            <person name="Huang L.Y."/>
            <person name="Li J.T."/>
            <person name="Huang L.N."/>
            <person name="Li W.J."/>
            <person name="Jiang H.C."/>
            <person name="Dong H.L."/>
            <person name="Shu W.S."/>
        </authorList>
    </citation>
    <scope>NUCLEOTIDE SEQUENCE [LARGE SCALE GENOMIC DNA]</scope>
    <source>
        <strain evidence="10">AP1</strain>
    </source>
</reference>
<feature type="transmembrane region" description="Helical" evidence="8">
    <location>
        <begin position="291"/>
        <end position="312"/>
    </location>
</feature>
<evidence type="ECO:0000256" key="7">
    <source>
        <dbReference type="RuleBase" id="RU000320"/>
    </source>
</evidence>
<dbReference type="PANTHER" id="PTHR42682">
    <property type="entry name" value="HYDROGENASE-4 COMPONENT F"/>
    <property type="match status" value="1"/>
</dbReference>
<feature type="domain" description="NADH:quinone oxidoreductase/Mrp antiporter transmembrane" evidence="9">
    <location>
        <begin position="150"/>
        <end position="450"/>
    </location>
</feature>
<feature type="transmembrane region" description="Helical" evidence="8">
    <location>
        <begin position="129"/>
        <end position="149"/>
    </location>
</feature>
<feature type="transmembrane region" description="Helical" evidence="8">
    <location>
        <begin position="6"/>
        <end position="24"/>
    </location>
</feature>
<name>A0A519BK48_9DELT</name>
<evidence type="ECO:0000313" key="11">
    <source>
        <dbReference type="Proteomes" id="UP000319296"/>
    </source>
</evidence>
<dbReference type="GO" id="GO:0016491">
    <property type="term" value="F:oxidoreductase activity"/>
    <property type="evidence" value="ECO:0007669"/>
    <property type="project" value="UniProtKB-KW"/>
</dbReference>
<evidence type="ECO:0000256" key="1">
    <source>
        <dbReference type="ARBA" id="ARBA00004651"/>
    </source>
</evidence>